<evidence type="ECO:0000313" key="4">
    <source>
        <dbReference type="EMBL" id="KGE66275.1"/>
    </source>
</evidence>
<accession>A0A0A1YW80</accession>
<feature type="binding site" evidence="2">
    <location>
        <position position="81"/>
    </location>
    <ligand>
        <name>Cu cation</name>
        <dbReference type="ChEBI" id="CHEBI:23378"/>
    </ligand>
</feature>
<evidence type="ECO:0008006" key="6">
    <source>
        <dbReference type="Google" id="ProtNLM"/>
    </source>
</evidence>
<dbReference type="EMBL" id="ASGY01000145">
    <property type="protein sequence ID" value="KGE66275.1"/>
    <property type="molecule type" value="Genomic_DNA"/>
</dbReference>
<dbReference type="SUPFAM" id="SSF52833">
    <property type="entry name" value="Thioredoxin-like"/>
    <property type="match status" value="1"/>
</dbReference>
<evidence type="ECO:0000256" key="1">
    <source>
        <dbReference type="ARBA" id="ARBA00010996"/>
    </source>
</evidence>
<dbReference type="Pfam" id="PF02630">
    <property type="entry name" value="SCO1-SenC"/>
    <property type="match status" value="1"/>
</dbReference>
<feature type="disulfide bond" description="Redox-active" evidence="3">
    <location>
        <begin position="81"/>
        <end position="85"/>
    </location>
</feature>
<comment type="caution">
    <text evidence="4">The sequence shown here is derived from an EMBL/GenBank/DDBJ whole genome shotgun (WGS) entry which is preliminary data.</text>
</comment>
<dbReference type="Gene3D" id="3.40.30.10">
    <property type="entry name" value="Glutaredoxin"/>
    <property type="match status" value="1"/>
</dbReference>
<evidence type="ECO:0000256" key="3">
    <source>
        <dbReference type="PIRSR" id="PIRSR603782-2"/>
    </source>
</evidence>
<keyword evidence="2" id="KW-0186">Copper</keyword>
<feature type="binding site" evidence="2">
    <location>
        <position position="85"/>
    </location>
    <ligand>
        <name>Cu cation</name>
        <dbReference type="ChEBI" id="CHEBI:23378"/>
    </ligand>
</feature>
<dbReference type="AlphaFoldDB" id="A0A0A1YW80"/>
<dbReference type="InterPro" id="IPR036249">
    <property type="entry name" value="Thioredoxin-like_sf"/>
</dbReference>
<dbReference type="GO" id="GO:0046872">
    <property type="term" value="F:metal ion binding"/>
    <property type="evidence" value="ECO:0007669"/>
    <property type="project" value="UniProtKB-KW"/>
</dbReference>
<comment type="similarity">
    <text evidence="1">Belongs to the SCO1/2 family.</text>
</comment>
<proteinExistence type="inferred from homology"/>
<name>A0A0A1YW80_PSEFL</name>
<dbReference type="Proteomes" id="UP000030060">
    <property type="component" value="Unassembled WGS sequence"/>
</dbReference>
<dbReference type="InterPro" id="IPR003782">
    <property type="entry name" value="SCO1/SenC"/>
</dbReference>
<sequence>MRAAAIACVVLCVGFVVVLSCLTRGFEVWTLDDRRSDEVAVGKLVAPPVVLRDVLGIRFSPWGLAPRSDSVYLVDFIYTHCETVCAALGSEFYRLQQRILALGLEDRVRLLSISIDPVYDEAPRLAAYGVRQRANPAIWRISAPATPEALKVLLRSLDVVVIPDGLGGYVHNGEIHLIDGGGTVLGLFDFTAFDRALEVARLHRR</sequence>
<keyword evidence="2" id="KW-0479">Metal-binding</keyword>
<keyword evidence="3" id="KW-1015">Disulfide bond</keyword>
<dbReference type="CDD" id="cd02968">
    <property type="entry name" value="SCO"/>
    <property type="match status" value="1"/>
</dbReference>
<evidence type="ECO:0000256" key="2">
    <source>
        <dbReference type="PIRSR" id="PIRSR603782-1"/>
    </source>
</evidence>
<dbReference type="PROSITE" id="PS51257">
    <property type="entry name" value="PROKAR_LIPOPROTEIN"/>
    <property type="match status" value="1"/>
</dbReference>
<gene>
    <name evidence="4" type="ORF">K814_0119710</name>
</gene>
<protein>
    <recommendedName>
        <fullName evidence="6">Electron transporter SenC</fullName>
    </recommendedName>
</protein>
<evidence type="ECO:0000313" key="5">
    <source>
        <dbReference type="Proteomes" id="UP000030060"/>
    </source>
</evidence>
<organism evidence="4 5">
    <name type="scientific">Pseudomonas fluorescens LMG 5329</name>
    <dbReference type="NCBI Taxonomy" id="1324332"/>
    <lineage>
        <taxon>Bacteria</taxon>
        <taxon>Pseudomonadati</taxon>
        <taxon>Pseudomonadota</taxon>
        <taxon>Gammaproteobacteria</taxon>
        <taxon>Pseudomonadales</taxon>
        <taxon>Pseudomonadaceae</taxon>
        <taxon>Pseudomonas</taxon>
    </lineage>
</organism>
<reference evidence="4 5" key="1">
    <citation type="journal article" date="2013" name="Genome Announc.">
        <title>Draft Genome Sequence of Pseudomonas fluorescens LMG 5329, a White Line-Inducing Principle-Producing Bioindicator for the Mushroom Pathogen Pseudomonas tolaasii.</title>
        <authorList>
            <person name="Ghequire M.G."/>
            <person name="Rokni-Zadeh H."/>
            <person name="Zarrineh P."/>
            <person name="De Mot R."/>
        </authorList>
    </citation>
    <scope>NUCLEOTIDE SEQUENCE [LARGE SCALE GENOMIC DNA]</scope>
    <source>
        <strain evidence="4 5">LMG 5329</strain>
    </source>
</reference>